<comment type="caution">
    <text evidence="3">The sequence shown here is derived from an EMBL/GenBank/DDBJ whole genome shotgun (WGS) entry which is preliminary data.</text>
</comment>
<organism evidence="3 4">
    <name type="scientific">Rhododendron williamsianum</name>
    <dbReference type="NCBI Taxonomy" id="262921"/>
    <lineage>
        <taxon>Eukaryota</taxon>
        <taxon>Viridiplantae</taxon>
        <taxon>Streptophyta</taxon>
        <taxon>Embryophyta</taxon>
        <taxon>Tracheophyta</taxon>
        <taxon>Spermatophyta</taxon>
        <taxon>Magnoliopsida</taxon>
        <taxon>eudicotyledons</taxon>
        <taxon>Gunneridae</taxon>
        <taxon>Pentapetalae</taxon>
        <taxon>asterids</taxon>
        <taxon>Ericales</taxon>
        <taxon>Ericaceae</taxon>
        <taxon>Ericoideae</taxon>
        <taxon>Rhodoreae</taxon>
        <taxon>Rhododendron</taxon>
    </lineage>
</organism>
<dbReference type="GO" id="GO:0005634">
    <property type="term" value="C:nucleus"/>
    <property type="evidence" value="ECO:0007669"/>
    <property type="project" value="TreeGrafter"/>
</dbReference>
<keyword evidence="2" id="KW-0129">CBS domain</keyword>
<evidence type="ECO:0008006" key="5">
    <source>
        <dbReference type="Google" id="ProtNLM"/>
    </source>
</evidence>
<accession>A0A6A4L355</accession>
<dbReference type="OrthoDB" id="681454at2759"/>
<dbReference type="PANTHER" id="PTHR13780">
    <property type="entry name" value="AMP-ACTIVATED PROTEIN KINASE, GAMMA REGULATORY SUBUNIT"/>
    <property type="match status" value="1"/>
</dbReference>
<dbReference type="Proteomes" id="UP000428333">
    <property type="component" value="Linkage Group LG09"/>
</dbReference>
<protein>
    <recommendedName>
        <fullName evidence="5">CBS domain-containing protein</fullName>
    </recommendedName>
</protein>
<evidence type="ECO:0000313" key="3">
    <source>
        <dbReference type="EMBL" id="KAE9452590.1"/>
    </source>
</evidence>
<dbReference type="GO" id="GO:0005737">
    <property type="term" value="C:cytoplasm"/>
    <property type="evidence" value="ECO:0007669"/>
    <property type="project" value="TreeGrafter"/>
</dbReference>
<dbReference type="Gene3D" id="3.10.580.10">
    <property type="entry name" value="CBS-domain"/>
    <property type="match status" value="1"/>
</dbReference>
<feature type="non-terminal residue" evidence="3">
    <location>
        <position position="1"/>
    </location>
</feature>
<evidence type="ECO:0000256" key="1">
    <source>
        <dbReference type="ARBA" id="ARBA00022737"/>
    </source>
</evidence>
<name>A0A6A4L355_9ERIC</name>
<evidence type="ECO:0000313" key="4">
    <source>
        <dbReference type="Proteomes" id="UP000428333"/>
    </source>
</evidence>
<dbReference type="EMBL" id="QEFC01002375">
    <property type="protein sequence ID" value="KAE9452590.1"/>
    <property type="molecule type" value="Genomic_DNA"/>
</dbReference>
<evidence type="ECO:0000256" key="2">
    <source>
        <dbReference type="ARBA" id="ARBA00023122"/>
    </source>
</evidence>
<dbReference type="InterPro" id="IPR050511">
    <property type="entry name" value="AMPK_gamma/SDS23_families"/>
</dbReference>
<keyword evidence="1" id="KW-0677">Repeat</keyword>
<dbReference type="PANTHER" id="PTHR13780:SF39">
    <property type="entry name" value="CBS DOMAIN-CONTAINING PROTEIN CBSX5-LIKE"/>
    <property type="match status" value="1"/>
</dbReference>
<proteinExistence type="predicted"/>
<gene>
    <name evidence="3" type="ORF">C3L33_15509</name>
</gene>
<keyword evidence="4" id="KW-1185">Reference proteome</keyword>
<dbReference type="InterPro" id="IPR046342">
    <property type="entry name" value="CBS_dom_sf"/>
</dbReference>
<dbReference type="AlphaFoldDB" id="A0A6A4L355"/>
<sequence>MAVRFLAREVSDLCLGKPALTALPASAATVADALSALKRSGESHVSVWACCENNHDHSDLCSPAAKAGGECRCVGKICMVDVICFLCREKNLVDPSAALRAPVSDLLDKAGAGIVRHLEPHSSLLEAIDYILEGAQNLIVPIETRTTTFTSRKKHLTKPSSFGSTLHNGREFCWLTQEDVVRFLLNSIGIFSPIPAFTIESLNIIETNIMSIYYDDPASSALDSISLSLTEQKSIAVVDEDNKLIGEISPYTLCCCDETAAAAISTLSAGDLMAYLDYSGPPEDLVNLVKERLEEKNLGAILELMEELSYSSSLSSSSSDEEFGLGRGGGSGRNFPARRSETIICRRWSSLVAVMIQALAHRVSHVWVVEEDYSIVGIVTFAGILKVFRSIAGVRQKA</sequence>
<dbReference type="SUPFAM" id="SSF54631">
    <property type="entry name" value="CBS-domain pair"/>
    <property type="match status" value="1"/>
</dbReference>
<reference evidence="3 4" key="1">
    <citation type="journal article" date="2019" name="Genome Biol. Evol.">
        <title>The Rhododendron genome and chromosomal organization provide insight into shared whole-genome duplications across the heath family (Ericaceae).</title>
        <authorList>
            <person name="Soza V.L."/>
            <person name="Lindsley D."/>
            <person name="Waalkes A."/>
            <person name="Ramage E."/>
            <person name="Patwardhan R.P."/>
            <person name="Burton J.N."/>
            <person name="Adey A."/>
            <person name="Kumar A."/>
            <person name="Qiu R."/>
            <person name="Shendure J."/>
            <person name="Hall B."/>
        </authorList>
    </citation>
    <scope>NUCLEOTIDE SEQUENCE [LARGE SCALE GENOMIC DNA]</scope>
    <source>
        <strain evidence="3">RSF 1966-606</strain>
    </source>
</reference>